<keyword evidence="16" id="KW-1185">Reference proteome</keyword>
<dbReference type="GO" id="GO:0004146">
    <property type="term" value="F:dihydrofolate reductase activity"/>
    <property type="evidence" value="ECO:0007669"/>
    <property type="project" value="UniProtKB-EC"/>
</dbReference>
<dbReference type="Pfam" id="PF00186">
    <property type="entry name" value="DHFR_1"/>
    <property type="match status" value="1"/>
</dbReference>
<dbReference type="CDD" id="cd00209">
    <property type="entry name" value="DHFR"/>
    <property type="match status" value="1"/>
</dbReference>
<dbReference type="FunFam" id="3.40.430.10:FF:000002">
    <property type="entry name" value="Dihydrofolate reductase"/>
    <property type="match status" value="1"/>
</dbReference>
<keyword evidence="7" id="KW-0067">ATP-binding</keyword>
<name>A0A1B0BL08_9MUSC</name>
<evidence type="ECO:0000256" key="2">
    <source>
        <dbReference type="ARBA" id="ARBA00007381"/>
    </source>
</evidence>
<keyword evidence="8" id="KW-0521">NADP</keyword>
<evidence type="ECO:0000256" key="7">
    <source>
        <dbReference type="ARBA" id="ARBA00022840"/>
    </source>
</evidence>
<keyword evidence="5" id="KW-0554">One-carbon metabolism</keyword>
<evidence type="ECO:0000256" key="13">
    <source>
        <dbReference type="SAM" id="MobiDB-lite"/>
    </source>
</evidence>
<dbReference type="EC" id="1.5.1.3" evidence="4"/>
<accession>A0A1B0BL08</accession>
<reference evidence="16" key="1">
    <citation type="submission" date="2015-01" db="EMBL/GenBank/DDBJ databases">
        <authorList>
            <person name="Aksoy S."/>
            <person name="Warren W."/>
            <person name="Wilson R.K."/>
        </authorList>
    </citation>
    <scope>NUCLEOTIDE SEQUENCE [LARGE SCALE GENOMIC DNA]</scope>
    <source>
        <strain evidence="16">IAEA</strain>
    </source>
</reference>
<evidence type="ECO:0000256" key="10">
    <source>
        <dbReference type="ARBA" id="ARBA00025067"/>
    </source>
</evidence>
<dbReference type="Proteomes" id="UP000092460">
    <property type="component" value="Unassembled WGS sequence"/>
</dbReference>
<dbReference type="PROSITE" id="PS00075">
    <property type="entry name" value="DHFR_1"/>
    <property type="match status" value="1"/>
</dbReference>
<dbReference type="PANTHER" id="PTHR48069">
    <property type="entry name" value="DIHYDROFOLATE REDUCTASE"/>
    <property type="match status" value="1"/>
</dbReference>
<evidence type="ECO:0000313" key="16">
    <source>
        <dbReference type="Proteomes" id="UP000092460"/>
    </source>
</evidence>
<comment type="catalytic activity">
    <reaction evidence="11">
        <text>(6S)-5,6,7,8-tetrahydrofolate + NADP(+) = 7,8-dihydrofolate + NADPH + H(+)</text>
        <dbReference type="Rhea" id="RHEA:15009"/>
        <dbReference type="ChEBI" id="CHEBI:15378"/>
        <dbReference type="ChEBI" id="CHEBI:57451"/>
        <dbReference type="ChEBI" id="CHEBI:57453"/>
        <dbReference type="ChEBI" id="CHEBI:57783"/>
        <dbReference type="ChEBI" id="CHEBI:58349"/>
        <dbReference type="EC" id="1.5.1.3"/>
    </reaction>
</comment>
<evidence type="ECO:0000256" key="6">
    <source>
        <dbReference type="ARBA" id="ARBA00022741"/>
    </source>
</evidence>
<evidence type="ECO:0000259" key="14">
    <source>
        <dbReference type="PROSITE" id="PS51330"/>
    </source>
</evidence>
<comment type="similarity">
    <text evidence="3 12">Belongs to the dihydrofolate reductase family.</text>
</comment>
<organism evidence="15 16">
    <name type="scientific">Glossina palpalis gambiensis</name>
    <dbReference type="NCBI Taxonomy" id="67801"/>
    <lineage>
        <taxon>Eukaryota</taxon>
        <taxon>Metazoa</taxon>
        <taxon>Ecdysozoa</taxon>
        <taxon>Arthropoda</taxon>
        <taxon>Hexapoda</taxon>
        <taxon>Insecta</taxon>
        <taxon>Pterygota</taxon>
        <taxon>Neoptera</taxon>
        <taxon>Endopterygota</taxon>
        <taxon>Diptera</taxon>
        <taxon>Brachycera</taxon>
        <taxon>Muscomorpha</taxon>
        <taxon>Hippoboscoidea</taxon>
        <taxon>Glossinidae</taxon>
        <taxon>Glossina</taxon>
    </lineage>
</organism>
<comment type="pathway">
    <text evidence="1">Cofactor biosynthesis; tetrahydrofolate biosynthesis; 5,6,7,8-tetrahydrofolate from 7,8-dihydrofolate: step 1/1.</text>
</comment>
<dbReference type="AlphaFoldDB" id="A0A1B0BL08"/>
<feature type="compositionally biased region" description="Polar residues" evidence="13">
    <location>
        <begin position="24"/>
        <end position="33"/>
    </location>
</feature>
<reference evidence="15" key="2">
    <citation type="submission" date="2020-05" db="UniProtKB">
        <authorList>
            <consortium name="EnsemblMetazoa"/>
        </authorList>
    </citation>
    <scope>IDENTIFICATION</scope>
    <source>
        <strain evidence="15">IAEA</strain>
    </source>
</reference>
<dbReference type="VEuPathDB" id="VectorBase:GPPI033454"/>
<feature type="region of interest" description="Disordered" evidence="13">
    <location>
        <begin position="1"/>
        <end position="33"/>
    </location>
</feature>
<dbReference type="GO" id="GO:0140662">
    <property type="term" value="F:ATP-dependent protein folding chaperone"/>
    <property type="evidence" value="ECO:0007669"/>
    <property type="project" value="InterPro"/>
</dbReference>
<evidence type="ECO:0000256" key="4">
    <source>
        <dbReference type="ARBA" id="ARBA00012856"/>
    </source>
</evidence>
<feature type="domain" description="DHFR" evidence="14">
    <location>
        <begin position="147"/>
        <end position="328"/>
    </location>
</feature>
<proteinExistence type="inferred from homology"/>
<sequence length="329" mass="36894">MPKTPAAGTDSDTSHSIQHGKVNITANDASNRTSPSYVAFTETKRSIGDATQNQVAMNPQNTKHLIDRKSDDPAVLAKMKHRPLDVLDVKSKPEIEESCRDQKKTFLSNKDLFIKTEIDLDKPAINDVVTDSPRQSIKNGGTIAGLKFNLIVAVSKNLGIGLKGGLPWKLKSELKYFSQTTRRVLDSTKRNVVIMGRKTYFGIPLSNRPLRDRLNIVLSTTLTKHDLSDEVLLQPNLERAMKFLENDNELKSSIETIWIIGGAGVFRDAMASERCHRLYITQIQSSFECDVFLPAIPDNFQEVKTDPEIPQGIQVENDISFVYKILEKR</sequence>
<dbReference type="GO" id="GO:0005739">
    <property type="term" value="C:mitochondrion"/>
    <property type="evidence" value="ECO:0007669"/>
    <property type="project" value="TreeGrafter"/>
</dbReference>
<dbReference type="InterPro" id="IPR012259">
    <property type="entry name" value="DHFR"/>
</dbReference>
<dbReference type="STRING" id="67801.A0A1B0BL08"/>
<dbReference type="PROSITE" id="PS51330">
    <property type="entry name" value="DHFR_2"/>
    <property type="match status" value="1"/>
</dbReference>
<evidence type="ECO:0000256" key="1">
    <source>
        <dbReference type="ARBA" id="ARBA00004903"/>
    </source>
</evidence>
<dbReference type="EMBL" id="JXJN01016155">
    <property type="status" value="NOT_ANNOTATED_CDS"/>
    <property type="molecule type" value="Genomic_DNA"/>
</dbReference>
<comment type="similarity">
    <text evidence="2">Belongs to the heat shock protein 70 family.</text>
</comment>
<dbReference type="GO" id="GO:0006730">
    <property type="term" value="P:one-carbon metabolic process"/>
    <property type="evidence" value="ECO:0007669"/>
    <property type="project" value="UniProtKB-KW"/>
</dbReference>
<dbReference type="InterPro" id="IPR024072">
    <property type="entry name" value="DHFR-like_dom_sf"/>
</dbReference>
<dbReference type="Gene3D" id="3.40.430.10">
    <property type="entry name" value="Dihydrofolate Reductase, subunit A"/>
    <property type="match status" value="1"/>
</dbReference>
<comment type="function">
    <text evidence="10">Key enzyme in folate metabolism. Catalyzes an essential reaction for de novo glycine and purine synthesis, and for DNA precursor synthesis.</text>
</comment>
<protein>
    <recommendedName>
        <fullName evidence="4">dihydrofolate reductase</fullName>
        <ecNumber evidence="4">1.5.1.3</ecNumber>
    </recommendedName>
</protein>
<dbReference type="GO" id="GO:0046654">
    <property type="term" value="P:tetrahydrofolate biosynthetic process"/>
    <property type="evidence" value="ECO:0007669"/>
    <property type="project" value="UniProtKB-UniPathway"/>
</dbReference>
<dbReference type="FunFam" id="3.30.420.40:FF:000028">
    <property type="entry name" value="heat shock 70 kDa protein-like"/>
    <property type="match status" value="1"/>
</dbReference>
<dbReference type="SUPFAM" id="SSF53067">
    <property type="entry name" value="Actin-like ATPase domain"/>
    <property type="match status" value="1"/>
</dbReference>
<dbReference type="GO" id="GO:0046655">
    <property type="term" value="P:folic acid metabolic process"/>
    <property type="evidence" value="ECO:0007669"/>
    <property type="project" value="TreeGrafter"/>
</dbReference>
<dbReference type="UniPathway" id="UPA00077">
    <property type="reaction ID" value="UER00158"/>
</dbReference>
<evidence type="ECO:0000256" key="5">
    <source>
        <dbReference type="ARBA" id="ARBA00022563"/>
    </source>
</evidence>
<dbReference type="InterPro" id="IPR043129">
    <property type="entry name" value="ATPase_NBD"/>
</dbReference>
<dbReference type="EnsemblMetazoa" id="GPPI033454-RA">
    <property type="protein sequence ID" value="GPPI033454-PA"/>
    <property type="gene ID" value="GPPI033454"/>
</dbReference>
<evidence type="ECO:0000256" key="8">
    <source>
        <dbReference type="ARBA" id="ARBA00022857"/>
    </source>
</evidence>
<evidence type="ECO:0000313" key="15">
    <source>
        <dbReference type="EnsemblMetazoa" id="GPPI033454-PA"/>
    </source>
</evidence>
<evidence type="ECO:0000256" key="9">
    <source>
        <dbReference type="ARBA" id="ARBA00023002"/>
    </source>
</evidence>
<evidence type="ECO:0000256" key="12">
    <source>
        <dbReference type="RuleBase" id="RU004474"/>
    </source>
</evidence>
<dbReference type="SUPFAM" id="SSF53597">
    <property type="entry name" value="Dihydrofolate reductase-like"/>
    <property type="match status" value="1"/>
</dbReference>
<dbReference type="Gene3D" id="3.30.420.40">
    <property type="match status" value="1"/>
</dbReference>
<keyword evidence="6" id="KW-0547">Nucleotide-binding</keyword>
<evidence type="ECO:0000256" key="11">
    <source>
        <dbReference type="ARBA" id="ARBA00048873"/>
    </source>
</evidence>
<dbReference type="InterPro" id="IPR017925">
    <property type="entry name" value="DHFR_CS"/>
</dbReference>
<dbReference type="PRINTS" id="PR00070">
    <property type="entry name" value="DHFR"/>
</dbReference>
<dbReference type="GO" id="GO:0050661">
    <property type="term" value="F:NADP binding"/>
    <property type="evidence" value="ECO:0007669"/>
    <property type="project" value="InterPro"/>
</dbReference>
<evidence type="ECO:0000256" key="3">
    <source>
        <dbReference type="ARBA" id="ARBA00009539"/>
    </source>
</evidence>
<dbReference type="PANTHER" id="PTHR48069:SF3">
    <property type="entry name" value="DIHYDROFOLATE REDUCTASE"/>
    <property type="match status" value="1"/>
</dbReference>
<dbReference type="GO" id="GO:0046452">
    <property type="term" value="P:dihydrofolate metabolic process"/>
    <property type="evidence" value="ECO:0007669"/>
    <property type="project" value="TreeGrafter"/>
</dbReference>
<keyword evidence="9" id="KW-0560">Oxidoreductase</keyword>
<dbReference type="InterPro" id="IPR001796">
    <property type="entry name" value="DHFR_dom"/>
</dbReference>
<dbReference type="GO" id="GO:0005524">
    <property type="term" value="F:ATP binding"/>
    <property type="evidence" value="ECO:0007669"/>
    <property type="project" value="UniProtKB-KW"/>
</dbReference>